<keyword evidence="3" id="KW-1185">Reference proteome</keyword>
<feature type="non-terminal residue" evidence="2">
    <location>
        <position position="1"/>
    </location>
</feature>
<dbReference type="InterPro" id="IPR010071">
    <property type="entry name" value="AA_adenyl_dom"/>
</dbReference>
<dbReference type="InterPro" id="IPR042099">
    <property type="entry name" value="ANL_N_sf"/>
</dbReference>
<dbReference type="Gene3D" id="3.40.50.1820">
    <property type="entry name" value="alpha/beta hydrolase"/>
    <property type="match status" value="1"/>
</dbReference>
<name>A0ABY2W0H6_9GAMM</name>
<dbReference type="InterPro" id="IPR009081">
    <property type="entry name" value="PP-bd_ACP"/>
</dbReference>
<evidence type="ECO:0000313" key="3">
    <source>
        <dbReference type="Proteomes" id="UP000307164"/>
    </source>
</evidence>
<dbReference type="SUPFAM" id="SSF47336">
    <property type="entry name" value="ACP-like"/>
    <property type="match status" value="1"/>
</dbReference>
<dbReference type="SUPFAM" id="SSF53474">
    <property type="entry name" value="alpha/beta-Hydrolases"/>
    <property type="match status" value="1"/>
</dbReference>
<dbReference type="SUPFAM" id="SSF56801">
    <property type="entry name" value="Acetyl-CoA synthetase-like"/>
    <property type="match status" value="1"/>
</dbReference>
<comment type="caution">
    <text evidence="2">The sequence shown here is derived from an EMBL/GenBank/DDBJ whole genome shotgun (WGS) entry which is preliminary data.</text>
</comment>
<dbReference type="InterPro" id="IPR045851">
    <property type="entry name" value="AMP-bd_C_sf"/>
</dbReference>
<dbReference type="Pfam" id="PF00550">
    <property type="entry name" value="PP-binding"/>
    <property type="match status" value="1"/>
</dbReference>
<feature type="domain" description="Carrier" evidence="1">
    <location>
        <begin position="530"/>
        <end position="605"/>
    </location>
</feature>
<dbReference type="Gene3D" id="3.40.50.12780">
    <property type="entry name" value="N-terminal domain of ligase-like"/>
    <property type="match status" value="1"/>
</dbReference>
<organism evidence="2 3">
    <name type="scientific">Pseudoalteromonas aurantia</name>
    <dbReference type="NCBI Taxonomy" id="43654"/>
    <lineage>
        <taxon>Bacteria</taxon>
        <taxon>Pseudomonadati</taxon>
        <taxon>Pseudomonadota</taxon>
        <taxon>Gammaproteobacteria</taxon>
        <taxon>Alteromonadales</taxon>
        <taxon>Pseudoalteromonadaceae</taxon>
        <taxon>Pseudoalteromonas</taxon>
    </lineage>
</organism>
<dbReference type="PANTHER" id="PTHR45527">
    <property type="entry name" value="NONRIBOSOMAL PEPTIDE SYNTHETASE"/>
    <property type="match status" value="1"/>
</dbReference>
<dbReference type="PANTHER" id="PTHR45527:SF1">
    <property type="entry name" value="FATTY ACID SYNTHASE"/>
    <property type="match status" value="1"/>
</dbReference>
<dbReference type="Pfam" id="PF00975">
    <property type="entry name" value="Thioesterase"/>
    <property type="match status" value="1"/>
</dbReference>
<protein>
    <submittedName>
        <fullName evidence="2">Non-ribosomal peptide synthetase</fullName>
    </submittedName>
</protein>
<dbReference type="Pfam" id="PF00501">
    <property type="entry name" value="AMP-binding"/>
    <property type="match status" value="1"/>
</dbReference>
<dbReference type="InterPro" id="IPR029058">
    <property type="entry name" value="AB_hydrolase_fold"/>
</dbReference>
<accession>A0ABY2W0H6</accession>
<dbReference type="Proteomes" id="UP000307164">
    <property type="component" value="Unassembled WGS sequence"/>
</dbReference>
<proteinExistence type="predicted"/>
<gene>
    <name evidence="2" type="ORF">CWC20_05695</name>
</gene>
<dbReference type="InterPro" id="IPR001031">
    <property type="entry name" value="Thioesterase"/>
</dbReference>
<evidence type="ECO:0000259" key="1">
    <source>
        <dbReference type="PROSITE" id="PS50075"/>
    </source>
</evidence>
<dbReference type="InterPro" id="IPR020845">
    <property type="entry name" value="AMP-binding_CS"/>
</dbReference>
<reference evidence="2 3" key="1">
    <citation type="submission" date="2018-01" db="EMBL/GenBank/DDBJ databases">
        <authorList>
            <person name="Paulsen S."/>
            <person name="Gram L.K."/>
        </authorList>
    </citation>
    <scope>NUCLEOTIDE SEQUENCE [LARGE SCALE GENOMIC DNA]</scope>
    <source>
        <strain evidence="2 3">S3895</strain>
    </source>
</reference>
<dbReference type="Gene3D" id="1.10.1200.10">
    <property type="entry name" value="ACP-like"/>
    <property type="match status" value="1"/>
</dbReference>
<reference evidence="3" key="2">
    <citation type="submission" date="2019-06" db="EMBL/GenBank/DDBJ databases">
        <title>Co-occurence of chitin degradation, pigmentation and bioactivity in marine Pseudoalteromonas.</title>
        <authorList>
            <person name="Sonnenschein E.C."/>
            <person name="Bech P.K."/>
        </authorList>
    </citation>
    <scope>NUCLEOTIDE SEQUENCE [LARGE SCALE GENOMIC DNA]</scope>
    <source>
        <strain evidence="3">S3895</strain>
    </source>
</reference>
<dbReference type="RefSeq" id="WP_138676289.1">
    <property type="nucleotide sequence ID" value="NZ_PNBW01000026.1"/>
</dbReference>
<evidence type="ECO:0000313" key="2">
    <source>
        <dbReference type="EMBL" id="TMO76563.1"/>
    </source>
</evidence>
<sequence length="873" mass="97237">VAYLSGTETPIYIPNGKAPTLRAEQYQDVVSTLNQLAEQTPDAEAVACDGLSYTFKELYEKSSQLAHYLREQGVVAEQRVGVALERSRDLPVAFLAILKAGAVYVPMDLSYPEQRLAYMIKDSHMQHILVSDNRIAGLAGEAKLHCLPEITLNDSWQMETVYPAQGAYVIYTSGSTGNPKGVLVSRGSIGMHCRSIGRRYGLSASDRELIFMSFCFDGAHERWLSAVTHGGTVVIRPEKQWDLQETYENMHAQRVSVVVFPPVFLRELAAYVEQIGNPPPVRVYCFGGDAMPQASFELAQRVLKPAFFINGYGPTETVVTPLTWKALPGSSFDSVYAPIGEVLGQRQAWILDDQLNLVLPGMIGELYMAEEVGLARGYLNRPDLTAERFVADPFKADGSRLYRTGDLVRWNADNQMEYLGRTDHQVKIRGFRIELGEIESLLRKSAGVNEAVVIADDTPSGKRLVGYVSGHNEDLLDVVSLKATLAQQLPDYMVPSVLMALPVLPTNSNGKIDRKALPTAQLESEKAYVAPEGELETLLADIWREVLGVEQVGRFDNFFALGGDSINGLKVTSQWQQRHHLPFNIRLLWQAPDLSSLVNALLNDAIPSVHSLNSVITTGPNLFCLHEGSGLTIAYRPLAQRLEGRVNCIGIAPDDAFDMQSDLQQLANHYASEILRYQQSGPYYLAGWSMGAPIALLVANALSDLGHTVSMVQLIDSWNPFEYQNSEVLMWHQWVSKWVMQHVIAQEDEVEAVVETYIATNTEAVMPLVDLLMQYKESFSDEITHLPATELVTLIQVAYHLYTISRRPINYKVVNAESIHCWWSSDTSTESIANYYCGLDQSLPETKLEYDHQGIVMSSEVLDSIEQAMEKFL</sequence>
<dbReference type="PROSITE" id="PS50075">
    <property type="entry name" value="CARRIER"/>
    <property type="match status" value="1"/>
</dbReference>
<dbReference type="NCBIfam" id="TIGR01733">
    <property type="entry name" value="AA-adenyl-dom"/>
    <property type="match status" value="1"/>
</dbReference>
<dbReference type="PROSITE" id="PS00455">
    <property type="entry name" value="AMP_BINDING"/>
    <property type="match status" value="1"/>
</dbReference>
<dbReference type="Pfam" id="PF13193">
    <property type="entry name" value="AMP-binding_C"/>
    <property type="match status" value="1"/>
</dbReference>
<dbReference type="InterPro" id="IPR025110">
    <property type="entry name" value="AMP-bd_C"/>
</dbReference>
<dbReference type="InterPro" id="IPR000873">
    <property type="entry name" value="AMP-dep_synth/lig_dom"/>
</dbReference>
<dbReference type="EMBL" id="PNBW01000026">
    <property type="protein sequence ID" value="TMO76563.1"/>
    <property type="molecule type" value="Genomic_DNA"/>
</dbReference>
<dbReference type="InterPro" id="IPR036736">
    <property type="entry name" value="ACP-like_sf"/>
</dbReference>
<dbReference type="Gene3D" id="3.30.300.30">
    <property type="match status" value="1"/>
</dbReference>